<feature type="chain" id="PRO_5047343215" evidence="1">
    <location>
        <begin position="25"/>
        <end position="269"/>
    </location>
</feature>
<keyword evidence="3" id="KW-1185">Reference proteome</keyword>
<accession>A0ABW0RT80</accession>
<organism evidence="2 3">
    <name type="scientific">Massilia aerilata</name>
    <dbReference type="NCBI Taxonomy" id="453817"/>
    <lineage>
        <taxon>Bacteria</taxon>
        <taxon>Pseudomonadati</taxon>
        <taxon>Pseudomonadota</taxon>
        <taxon>Betaproteobacteria</taxon>
        <taxon>Burkholderiales</taxon>
        <taxon>Oxalobacteraceae</taxon>
        <taxon>Telluria group</taxon>
        <taxon>Massilia</taxon>
    </lineage>
</organism>
<dbReference type="InterPro" id="IPR036249">
    <property type="entry name" value="Thioredoxin-like_sf"/>
</dbReference>
<evidence type="ECO:0000313" key="3">
    <source>
        <dbReference type="Proteomes" id="UP001596086"/>
    </source>
</evidence>
<comment type="caution">
    <text evidence="2">The sequence shown here is derived from an EMBL/GenBank/DDBJ whole genome shotgun (WGS) entry which is preliminary data.</text>
</comment>
<dbReference type="PANTHER" id="PTHR36057:SF1">
    <property type="entry name" value="LIPOPROTEIN LIPID ATTACHMENT SITE-LIKE PROTEIN, PUTATIVE (DUF1223)-RELATED"/>
    <property type="match status" value="1"/>
</dbReference>
<dbReference type="EMBL" id="JBHSMZ010000004">
    <property type="protein sequence ID" value="MFC5548026.1"/>
    <property type="molecule type" value="Genomic_DNA"/>
</dbReference>
<dbReference type="SUPFAM" id="SSF52833">
    <property type="entry name" value="Thioredoxin-like"/>
    <property type="match status" value="1"/>
</dbReference>
<dbReference type="Pfam" id="PF06764">
    <property type="entry name" value="DUF1223"/>
    <property type="match status" value="1"/>
</dbReference>
<evidence type="ECO:0000256" key="1">
    <source>
        <dbReference type="SAM" id="SignalP"/>
    </source>
</evidence>
<name>A0ABW0RT80_9BURK</name>
<sequence>MHDQPLPPLLFAFALALAAPASYAAAACQVNSGAATAALVELYTSEGCSSCPPADRRLAALRSRMDAGAAVVPLTLHVGYWDSLGWKDPFAQPLFDQRQRLLLQHGRRQVAYTPQFFVNGTEVRDWDAALPEAIRRTNAQPAPLKIVLKGSAAGGGMLRLEASARAADPHTAGALYLVLTETGLVSKVARGENGGATLRHEDVARLWLGPFPLAGGAVQVQREVKLAPAWRRDRLQALAFVQDPGAGVLQAVDTAACKDGVAGAEAGRP</sequence>
<dbReference type="RefSeq" id="WP_379768354.1">
    <property type="nucleotide sequence ID" value="NZ_JBHSMZ010000004.1"/>
</dbReference>
<reference evidence="3" key="1">
    <citation type="journal article" date="2019" name="Int. J. Syst. Evol. Microbiol.">
        <title>The Global Catalogue of Microorganisms (GCM) 10K type strain sequencing project: providing services to taxonomists for standard genome sequencing and annotation.</title>
        <authorList>
            <consortium name="The Broad Institute Genomics Platform"/>
            <consortium name="The Broad Institute Genome Sequencing Center for Infectious Disease"/>
            <person name="Wu L."/>
            <person name="Ma J."/>
        </authorList>
    </citation>
    <scope>NUCLEOTIDE SEQUENCE [LARGE SCALE GENOMIC DNA]</scope>
    <source>
        <strain evidence="3">CGMCC 4.5798</strain>
    </source>
</reference>
<protein>
    <submittedName>
        <fullName evidence="2">DUF1223 domain-containing protein</fullName>
    </submittedName>
</protein>
<gene>
    <name evidence="2" type="ORF">ACFPO9_05810</name>
</gene>
<dbReference type="Proteomes" id="UP001596086">
    <property type="component" value="Unassembled WGS sequence"/>
</dbReference>
<evidence type="ECO:0000313" key="2">
    <source>
        <dbReference type="EMBL" id="MFC5548026.1"/>
    </source>
</evidence>
<dbReference type="InterPro" id="IPR010634">
    <property type="entry name" value="DUF1223"/>
</dbReference>
<proteinExistence type="predicted"/>
<keyword evidence="1" id="KW-0732">Signal</keyword>
<feature type="signal peptide" evidence="1">
    <location>
        <begin position="1"/>
        <end position="24"/>
    </location>
</feature>
<dbReference type="PANTHER" id="PTHR36057">
    <property type="match status" value="1"/>
</dbReference>